<accession>K1SBD0</accession>
<comment type="caution">
    <text evidence="1">The sequence shown here is derived from an EMBL/GenBank/DDBJ whole genome shotgun (WGS) entry which is preliminary data.</text>
</comment>
<evidence type="ECO:0000313" key="1">
    <source>
        <dbReference type="EMBL" id="EKC44716.1"/>
    </source>
</evidence>
<sequence length="138" mass="15175">RGTESPELFRRWAAIAMVAGLLQRRVWCDIGKGKLFANQYILLVSPPGVGKSIVLKRVEELWKLSEKIFIGDETTTIPGLLDFMQDCSSPVSGPFGETLVTHPLSVAPREYGTYMKAYDLSVLTSSMTSGIAQVPSPR</sequence>
<proteinExistence type="predicted"/>
<dbReference type="AlphaFoldDB" id="K1SBD0"/>
<organism evidence="1">
    <name type="scientific">human gut metagenome</name>
    <dbReference type="NCBI Taxonomy" id="408170"/>
    <lineage>
        <taxon>unclassified sequences</taxon>
        <taxon>metagenomes</taxon>
        <taxon>organismal metagenomes</taxon>
    </lineage>
</organism>
<protein>
    <submittedName>
        <fullName evidence="1">Uncharacterized protein</fullName>
    </submittedName>
</protein>
<reference evidence="1" key="1">
    <citation type="journal article" date="2013" name="Environ. Microbiol.">
        <title>Microbiota from the distal guts of lean and obese adolescents exhibit partial functional redundancy besides clear differences in community structure.</title>
        <authorList>
            <person name="Ferrer M."/>
            <person name="Ruiz A."/>
            <person name="Lanza F."/>
            <person name="Haange S.B."/>
            <person name="Oberbach A."/>
            <person name="Till H."/>
            <person name="Bargiela R."/>
            <person name="Campoy C."/>
            <person name="Segura M.T."/>
            <person name="Richter M."/>
            <person name="von Bergen M."/>
            <person name="Seifert J."/>
            <person name="Suarez A."/>
        </authorList>
    </citation>
    <scope>NUCLEOTIDE SEQUENCE</scope>
</reference>
<name>K1SBD0_9ZZZZ</name>
<gene>
    <name evidence="1" type="ORF">OBE_17323</name>
</gene>
<feature type="non-terminal residue" evidence="1">
    <location>
        <position position="1"/>
    </location>
</feature>
<dbReference type="EMBL" id="AJWZ01011580">
    <property type="protein sequence ID" value="EKC44716.1"/>
    <property type="molecule type" value="Genomic_DNA"/>
</dbReference>